<keyword evidence="2" id="KW-0067">ATP-binding</keyword>
<dbReference type="GO" id="GO:0030983">
    <property type="term" value="F:mismatched DNA binding"/>
    <property type="evidence" value="ECO:0007669"/>
    <property type="project" value="InterPro"/>
</dbReference>
<dbReference type="AlphaFoldDB" id="B0VG71"/>
<dbReference type="Proteomes" id="UP000002019">
    <property type="component" value="Chromosome"/>
</dbReference>
<gene>
    <name evidence="5" type="ordered locus">CLOAM0391</name>
</gene>
<dbReference type="Pfam" id="PF00488">
    <property type="entry name" value="MutS_V"/>
    <property type="match status" value="1"/>
</dbReference>
<dbReference type="InterPro" id="IPR045076">
    <property type="entry name" value="MutS"/>
</dbReference>
<reference evidence="5 6" key="1">
    <citation type="journal article" date="2008" name="J. Bacteriol.">
        <title>'Candidatus Cloacamonas acidaminovorans': genome sequence reconstruction provides a first glimpse of a new bacterial division.</title>
        <authorList>
            <person name="Pelletier E."/>
            <person name="Kreimeyer A."/>
            <person name="Bocs S."/>
            <person name="Rouy Z."/>
            <person name="Gyapay G."/>
            <person name="Chouari R."/>
            <person name="Riviere D."/>
            <person name="Ganesan A."/>
            <person name="Daegelen P."/>
            <person name="Sghir A."/>
            <person name="Cohen G.N."/>
            <person name="Medigue C."/>
            <person name="Weissenbach J."/>
            <person name="Le Paslier D."/>
        </authorList>
    </citation>
    <scope>NUCLEOTIDE SEQUENCE [LARGE SCALE GENOMIC DNA]</scope>
    <source>
        <strain evidence="6">Evry</strain>
    </source>
</reference>
<dbReference type="SUPFAM" id="SSF52540">
    <property type="entry name" value="P-loop containing nucleoside triphosphate hydrolases"/>
    <property type="match status" value="1"/>
</dbReference>
<evidence type="ECO:0000256" key="2">
    <source>
        <dbReference type="ARBA" id="ARBA00022840"/>
    </source>
</evidence>
<evidence type="ECO:0000256" key="3">
    <source>
        <dbReference type="ARBA" id="ARBA00023125"/>
    </source>
</evidence>
<accession>B0VG71</accession>
<protein>
    <recommendedName>
        <fullName evidence="4">DNA mismatch repair proteins mutS family domain-containing protein</fullName>
    </recommendedName>
</protein>
<evidence type="ECO:0000259" key="4">
    <source>
        <dbReference type="SMART" id="SM00534"/>
    </source>
</evidence>
<dbReference type="GO" id="GO:0140664">
    <property type="term" value="F:ATP-dependent DNA damage sensor activity"/>
    <property type="evidence" value="ECO:0007669"/>
    <property type="project" value="InterPro"/>
</dbReference>
<dbReference type="eggNOG" id="COG1193">
    <property type="taxonomic scope" value="Bacteria"/>
</dbReference>
<dbReference type="PANTHER" id="PTHR11361:SF14">
    <property type="entry name" value="DNA MISMATCH REPAIR PROTEIN MUTS, TYPE 2"/>
    <property type="match status" value="1"/>
</dbReference>
<keyword evidence="3" id="KW-0238">DNA-binding</keyword>
<organism evidence="5 6">
    <name type="scientific">Cloacimonas acidaminovorans (strain Evry)</name>
    <dbReference type="NCBI Taxonomy" id="459349"/>
    <lineage>
        <taxon>Bacteria</taxon>
        <taxon>Pseudomonadati</taxon>
        <taxon>Candidatus Cloacimonadota</taxon>
        <taxon>Candidatus Cloacimonadia</taxon>
        <taxon>Candidatus Cloacimonadales</taxon>
        <taxon>Candidatus Cloacimonadaceae</taxon>
        <taxon>Candidatus Cloacimonas</taxon>
    </lineage>
</organism>
<name>B0VG71_CLOAI</name>
<keyword evidence="1" id="KW-0547">Nucleotide-binding</keyword>
<dbReference type="GO" id="GO:0006298">
    <property type="term" value="P:mismatch repair"/>
    <property type="evidence" value="ECO:0007669"/>
    <property type="project" value="InterPro"/>
</dbReference>
<dbReference type="EMBL" id="CU466930">
    <property type="protein sequence ID" value="CAO80294.1"/>
    <property type="molecule type" value="Genomic_DNA"/>
</dbReference>
<dbReference type="PANTHER" id="PTHR11361">
    <property type="entry name" value="DNA MISMATCH REPAIR PROTEIN MUTS FAMILY MEMBER"/>
    <property type="match status" value="1"/>
</dbReference>
<dbReference type="STRING" id="459349.CLOAM0391"/>
<evidence type="ECO:0000313" key="6">
    <source>
        <dbReference type="Proteomes" id="UP000002019"/>
    </source>
</evidence>
<dbReference type="InterPro" id="IPR000432">
    <property type="entry name" value="DNA_mismatch_repair_MutS_C"/>
</dbReference>
<dbReference type="OrthoDB" id="9777812at2"/>
<dbReference type="HOGENOM" id="CLU_041770_0_0_0"/>
<keyword evidence="6" id="KW-1185">Reference proteome</keyword>
<evidence type="ECO:0000256" key="1">
    <source>
        <dbReference type="ARBA" id="ARBA00022741"/>
    </source>
</evidence>
<dbReference type="InterPro" id="IPR027417">
    <property type="entry name" value="P-loop_NTPase"/>
</dbReference>
<evidence type="ECO:0000313" key="5">
    <source>
        <dbReference type="EMBL" id="CAO80294.1"/>
    </source>
</evidence>
<proteinExistence type="predicted"/>
<feature type="domain" description="DNA mismatch repair proteins mutS family" evidence="4">
    <location>
        <begin position="347"/>
        <end position="549"/>
    </location>
</feature>
<dbReference type="GO" id="GO:0005524">
    <property type="term" value="F:ATP binding"/>
    <property type="evidence" value="ECO:0007669"/>
    <property type="project" value="UniProtKB-KW"/>
</dbReference>
<dbReference type="KEGG" id="caci:CLOAM0391"/>
<dbReference type="SMART" id="SM00534">
    <property type="entry name" value="MUTSac"/>
    <property type="match status" value="1"/>
</dbReference>
<dbReference type="Gene3D" id="3.40.50.300">
    <property type="entry name" value="P-loop containing nucleotide triphosphate hydrolases"/>
    <property type="match status" value="1"/>
</dbReference>
<sequence length="552" mass="62407">MTAEVTNIKCLCKDEIMQKNVKEALLLDKLFALLETNGEVMESVKHQKLNKKHYSFEELKTQNRNTENLLKAIKESRALEARLESIFSELSLLPIKHLKTTERLELNELFEIKSFLFSYLHLQEILQEHKLNHQHPLPDMQKMFSLLDPEGNKLPTFRIYPSYSSVLKKLTQKQFAIAKRLKEARKRDLEKAKQELGMPTLKEEFTLSRNRKEQLEAILASKYFIVVSEGLANYNFRLADSKEAADLKAELHQLSIELTEEENKILCSLTTQIQNAFSNFELAYNSAGEYAWDFCLGKFALHYNCCLPTITPSFEGIYLNEAVNLPLKLFLETLQRQYQPLNIAMSKKDNLITGPNMGGKSTALITIGQMCILASLGIPLPAKKAKLPLYDEVYYNHDAGENSETLSSFAREVVSLSNMLLRKGNKLVLLDEFAKGTNPEEGEAICVATLKYLINSNNTIISATHFSAPAELAGLAHFTIKGIDEQGFKRLEKMQDSNLETRLALLSEAMDYSLLPVSAKTEPPKCAIRIAGILGLPAEILQQLPKEKNAQS</sequence>